<dbReference type="AlphaFoldDB" id="A0ABD5MC68"/>
<gene>
    <name evidence="1" type="ORF">ABNG04_15415</name>
</gene>
<reference evidence="1 2" key="1">
    <citation type="submission" date="2024-06" db="EMBL/GenBank/DDBJ databases">
        <title>Halorubrum miltondacostae sp. nov., a potential PHA producer isolated from an inland solar saltern in Rio Maior, Portugal.</title>
        <authorList>
            <person name="Albuquerque L."/>
            <person name="Viver T."/>
            <person name="Barroso C."/>
            <person name="Claudino R."/>
            <person name="Galvan M."/>
            <person name="Simoes G."/>
            <person name="Lobo Da Cunha A."/>
            <person name="Egas C."/>
        </authorList>
    </citation>
    <scope>NUCLEOTIDE SEQUENCE [LARGE SCALE GENOMIC DNA]</scope>
    <source>
        <strain evidence="1 2">RMP-11</strain>
    </source>
</reference>
<accession>A0ABD5MC68</accession>
<evidence type="ECO:0000313" key="2">
    <source>
        <dbReference type="Proteomes" id="UP001567572"/>
    </source>
</evidence>
<dbReference type="Proteomes" id="UP001567572">
    <property type="component" value="Unassembled WGS sequence"/>
</dbReference>
<organism evidence="1 2">
    <name type="scientific">Halorubrum miltondacostae</name>
    <dbReference type="NCBI Taxonomy" id="3076378"/>
    <lineage>
        <taxon>Archaea</taxon>
        <taxon>Methanobacteriati</taxon>
        <taxon>Methanobacteriota</taxon>
        <taxon>Stenosarchaea group</taxon>
        <taxon>Halobacteria</taxon>
        <taxon>Halobacteriales</taxon>
        <taxon>Haloferacaceae</taxon>
        <taxon>Halorubrum</taxon>
    </lineage>
</organism>
<sequence length="233" mass="23950">MNRRAVLAGLAGIVAGGGALLGTGAFTTVEAERTVAVETAGDADAFLGITPFPDSANADYVTAPTDGTVEIDITGEGTDAPGEGVNQNAVTALDRLLEVTNNGTQSVAVGFNNQYAIDEDDYGDPPGGWGYAVSNDESAVTVIWASPLPSDMDKSLEEVRPDLVSTGFTGSTLVDGRIDDEVDEKEDRTIDPGESLHIGAVVDTREGTIDDEPIPSQLDGIVSIFADTASSGG</sequence>
<dbReference type="RefSeq" id="WP_371163268.1">
    <property type="nucleotide sequence ID" value="NZ_JBEDNX010000019.1"/>
</dbReference>
<name>A0ABD5MC68_9EURY</name>
<keyword evidence="2" id="KW-1185">Reference proteome</keyword>
<protein>
    <recommendedName>
        <fullName evidence="3">DUF1102 domain-containing protein</fullName>
    </recommendedName>
</protein>
<evidence type="ECO:0000313" key="1">
    <source>
        <dbReference type="EMBL" id="MEZ3165230.1"/>
    </source>
</evidence>
<evidence type="ECO:0008006" key="3">
    <source>
        <dbReference type="Google" id="ProtNLM"/>
    </source>
</evidence>
<proteinExistence type="predicted"/>
<dbReference type="EMBL" id="JBEDNY010000006">
    <property type="protein sequence ID" value="MEZ3165230.1"/>
    <property type="molecule type" value="Genomic_DNA"/>
</dbReference>
<comment type="caution">
    <text evidence="1">The sequence shown here is derived from an EMBL/GenBank/DDBJ whole genome shotgun (WGS) entry which is preliminary data.</text>
</comment>